<keyword evidence="3" id="KW-1185">Reference proteome</keyword>
<proteinExistence type="predicted"/>
<gene>
    <name evidence="2" type="ORF">BTO11_06400</name>
</gene>
<evidence type="ECO:0000256" key="1">
    <source>
        <dbReference type="SAM" id="SignalP"/>
    </source>
</evidence>
<feature type="signal peptide" evidence="1">
    <location>
        <begin position="1"/>
        <end position="22"/>
    </location>
</feature>
<dbReference type="EMBL" id="MSCH01000003">
    <property type="protein sequence ID" value="PQJ53335.1"/>
    <property type="molecule type" value="Genomic_DNA"/>
</dbReference>
<name>A0A2S7UUC9_9GAMM</name>
<reference evidence="2 3" key="1">
    <citation type="submission" date="2016-12" db="EMBL/GenBank/DDBJ databases">
        <title>Diversity of luminous bacteria.</title>
        <authorList>
            <person name="Yoshizawa S."/>
            <person name="Kogure K."/>
        </authorList>
    </citation>
    <scope>NUCLEOTIDE SEQUENCE [LARGE SCALE GENOMIC DNA]</scope>
    <source>
        <strain evidence="2 3">SA4-48</strain>
    </source>
</reference>
<dbReference type="OrthoDB" id="6401659at2"/>
<comment type="caution">
    <text evidence="2">The sequence shown here is derived from an EMBL/GenBank/DDBJ whole genome shotgun (WGS) entry which is preliminary data.</text>
</comment>
<dbReference type="AlphaFoldDB" id="A0A2S7UUC9"/>
<evidence type="ECO:0000313" key="3">
    <source>
        <dbReference type="Proteomes" id="UP000239007"/>
    </source>
</evidence>
<evidence type="ECO:0000313" key="2">
    <source>
        <dbReference type="EMBL" id="PQJ53335.1"/>
    </source>
</evidence>
<dbReference type="Proteomes" id="UP000239007">
    <property type="component" value="Unassembled WGS sequence"/>
</dbReference>
<keyword evidence="1" id="KW-0732">Signal</keyword>
<accession>A0A2S7UUC9</accession>
<organism evidence="2 3">
    <name type="scientific">Psychrosphaera saromensis</name>
    <dbReference type="NCBI Taxonomy" id="716813"/>
    <lineage>
        <taxon>Bacteria</taxon>
        <taxon>Pseudomonadati</taxon>
        <taxon>Pseudomonadota</taxon>
        <taxon>Gammaproteobacteria</taxon>
        <taxon>Alteromonadales</taxon>
        <taxon>Pseudoalteromonadaceae</taxon>
        <taxon>Psychrosphaera</taxon>
    </lineage>
</organism>
<protein>
    <submittedName>
        <fullName evidence="2">Uncharacterized protein</fullName>
    </submittedName>
</protein>
<dbReference type="RefSeq" id="WP_105051816.1">
    <property type="nucleotide sequence ID" value="NZ_BMYG01000003.1"/>
</dbReference>
<feature type="chain" id="PRO_5015776921" evidence="1">
    <location>
        <begin position="23"/>
        <end position="90"/>
    </location>
</feature>
<sequence>MKKIIGLVLLVSNLVFSNLAVANDEVESPDPEFVRDTYEYCLNVQDPETIDKKALLACVNSEMDYYEYAKFTSVEKIIEYIASVVDEEEM</sequence>